<evidence type="ECO:0000259" key="3">
    <source>
        <dbReference type="PROSITE" id="PS51462"/>
    </source>
</evidence>
<dbReference type="Proteomes" id="UP000001568">
    <property type="component" value="Chromosome 21"/>
</dbReference>
<sequence>MPAPTRPPTRHHHFETGTYKPSGLFLPDDEYGRALDALVKGCVDCLLTNEKGEVLLGLRKHEPAKGTWWYIGGRMRTGETVEETARRHAKRDIGIEIDTERFRFVTTSTMNWEFRVQEPAGNGTCDINVVLAATLTEEEIARKTMCADEYLDQKFWSVEDILAVTDEKVILPPIHISAKKMVWSEREDAMYAAVARGADDAEIARLARRAYEFA</sequence>
<evidence type="ECO:0000313" key="5">
    <source>
        <dbReference type="EMBL" id="ABP01190.1"/>
    </source>
</evidence>
<dbReference type="RefSeq" id="XP_001422831.1">
    <property type="nucleotide sequence ID" value="XM_001422794.1"/>
</dbReference>
<dbReference type="PROSITE" id="PS51462">
    <property type="entry name" value="NUDIX"/>
    <property type="match status" value="1"/>
</dbReference>
<dbReference type="eggNOG" id="ENOG502S1U3">
    <property type="taxonomic scope" value="Eukaryota"/>
</dbReference>
<reference evidence="4 6" key="1">
    <citation type="journal article" date="2007" name="Proc. Natl. Acad. Sci. U.S.A.">
        <title>The tiny eukaryote Ostreococcus provides genomic insights into the paradox of plankton speciation.</title>
        <authorList>
            <person name="Palenik B."/>
            <person name="Grimwood J."/>
            <person name="Aerts A."/>
            <person name="Rouze P."/>
            <person name="Salamov A."/>
            <person name="Putnam N."/>
            <person name="Dupont C."/>
            <person name="Jorgensen R."/>
            <person name="Derelle E."/>
            <person name="Rombauts S."/>
            <person name="Zhou K."/>
            <person name="Otillar R."/>
            <person name="Merchant S.S."/>
            <person name="Podell S."/>
            <person name="Gaasterland T."/>
            <person name="Napoli C."/>
            <person name="Gendler K."/>
            <person name="Manuell A."/>
            <person name="Tai V."/>
            <person name="Vallon O."/>
            <person name="Piganeau G."/>
            <person name="Jancek S."/>
            <person name="Heijde M."/>
            <person name="Jabbari K."/>
            <person name="Bowler C."/>
            <person name="Lohr M."/>
            <person name="Robbens S."/>
            <person name="Werner G."/>
            <person name="Dubchak I."/>
            <person name="Pazour G.J."/>
            <person name="Ren Q."/>
            <person name="Paulsen I."/>
            <person name="Delwiche C."/>
            <person name="Schmutz J."/>
            <person name="Rokhsar D."/>
            <person name="Van de Peer Y."/>
            <person name="Moreau H."/>
            <person name="Grigoriev I.V."/>
        </authorList>
    </citation>
    <scope>NUCLEOTIDE SEQUENCE [LARGE SCALE GENOMIC DNA]</scope>
    <source>
        <strain evidence="4 6">CCE9901</strain>
    </source>
</reference>
<dbReference type="KEGG" id="olu:OSTLU_94153"/>
<dbReference type="InterPro" id="IPR000086">
    <property type="entry name" value="NUDIX_hydrolase_dom"/>
</dbReference>
<dbReference type="HOGENOM" id="CLU_092630_0_0_1"/>
<dbReference type="OMA" id="TMLWQFR"/>
<keyword evidence="2" id="KW-0378">Hydrolase</keyword>
<feature type="domain" description="Nudix hydrolase" evidence="3">
    <location>
        <begin position="38"/>
        <end position="182"/>
    </location>
</feature>
<comment type="cofactor">
    <cofactor evidence="1">
        <name>Mg(2+)</name>
        <dbReference type="ChEBI" id="CHEBI:18420"/>
    </cofactor>
</comment>
<evidence type="ECO:0000313" key="4">
    <source>
        <dbReference type="EMBL" id="ABO99416.1"/>
    </source>
</evidence>
<dbReference type="GO" id="GO:0016787">
    <property type="term" value="F:hydrolase activity"/>
    <property type="evidence" value="ECO:0007669"/>
    <property type="project" value="UniProtKB-KW"/>
</dbReference>
<dbReference type="SUPFAM" id="SSF55811">
    <property type="entry name" value="Nudix"/>
    <property type="match status" value="1"/>
</dbReference>
<dbReference type="OrthoDB" id="447842at2759"/>
<dbReference type="AlphaFoldDB" id="A4S6P2"/>
<dbReference type="PANTHER" id="PTHR43046:SF13">
    <property type="entry name" value="NUDIX HYDROLASE DOMAIN-CONTAINING PROTEIN"/>
    <property type="match status" value="1"/>
</dbReference>
<evidence type="ECO:0000256" key="2">
    <source>
        <dbReference type="ARBA" id="ARBA00022801"/>
    </source>
</evidence>
<dbReference type="KEGG" id="olu:OSTLU_27190"/>
<dbReference type="EMBL" id="CP000601">
    <property type="protein sequence ID" value="ABP01190.1"/>
    <property type="molecule type" value="Genomic_DNA"/>
</dbReference>
<proteinExistence type="predicted"/>
<dbReference type="GeneID" id="5005189"/>
<dbReference type="Gene3D" id="3.90.79.10">
    <property type="entry name" value="Nucleoside Triphosphate Pyrophosphohydrolase"/>
    <property type="match status" value="1"/>
</dbReference>
<organism evidence="4 6">
    <name type="scientific">Ostreococcus lucimarinus (strain CCE9901)</name>
    <dbReference type="NCBI Taxonomy" id="436017"/>
    <lineage>
        <taxon>Eukaryota</taxon>
        <taxon>Viridiplantae</taxon>
        <taxon>Chlorophyta</taxon>
        <taxon>Mamiellophyceae</taxon>
        <taxon>Mamiellales</taxon>
        <taxon>Bathycoccaceae</taxon>
        <taxon>Ostreococcus</taxon>
    </lineage>
</organism>
<dbReference type="InterPro" id="IPR015797">
    <property type="entry name" value="NUDIX_hydrolase-like_dom_sf"/>
</dbReference>
<dbReference type="RefSeq" id="XP_001421123.1">
    <property type="nucleotide sequence ID" value="XM_001421086.1"/>
</dbReference>
<gene>
    <name evidence="4" type="ORF">OSTLU_27190</name>
    <name evidence="5" type="ORF">OSTLU_94153</name>
</gene>
<dbReference type="EMBL" id="CP000593">
    <property type="protein sequence ID" value="ABO99416.1"/>
    <property type="molecule type" value="Genomic_DNA"/>
</dbReference>
<evidence type="ECO:0000313" key="6">
    <source>
        <dbReference type="Proteomes" id="UP000001568"/>
    </source>
</evidence>
<name>A4S6P2_OSTLU</name>
<dbReference type="Pfam" id="PF00293">
    <property type="entry name" value="NUDIX"/>
    <property type="match status" value="1"/>
</dbReference>
<accession>A4S6P2</accession>
<dbReference type="Gramene" id="ABP01190">
    <property type="protein sequence ID" value="ABP01190"/>
    <property type="gene ID" value="OSTLU_94153"/>
</dbReference>
<dbReference type="PANTHER" id="PTHR43046">
    <property type="entry name" value="GDP-MANNOSE MANNOSYL HYDROLASE"/>
    <property type="match status" value="1"/>
</dbReference>
<evidence type="ECO:0000256" key="1">
    <source>
        <dbReference type="ARBA" id="ARBA00001946"/>
    </source>
</evidence>
<keyword evidence="6" id="KW-1185">Reference proteome</keyword>
<dbReference type="Gramene" id="ABO99416">
    <property type="protein sequence ID" value="ABO99416"/>
    <property type="gene ID" value="OSTLU_27190"/>
</dbReference>
<dbReference type="Proteomes" id="UP000001568">
    <property type="component" value="Chromosome 13"/>
</dbReference>
<dbReference type="GeneID" id="5006970"/>
<protein>
    <recommendedName>
        <fullName evidence="3">Nudix hydrolase domain-containing protein</fullName>
    </recommendedName>
</protein>